<evidence type="ECO:0000313" key="2">
    <source>
        <dbReference type="Proteomes" id="UP000515220"/>
    </source>
</evidence>
<dbReference type="RefSeq" id="WP_145995920.1">
    <property type="nucleotide sequence ID" value="NZ_AP023326.1"/>
</dbReference>
<gene>
    <name evidence="1" type="ORF">AAJCM20276_27700</name>
</gene>
<reference evidence="1 2" key="1">
    <citation type="submission" date="2020-07" db="EMBL/GenBank/DDBJ databases">
        <title>Complete Genome Sequence of an acetic acid bacterium, Acetobacter aceti JCM20276.</title>
        <authorList>
            <person name="Hirose Y."/>
            <person name="Mihara H."/>
        </authorList>
    </citation>
    <scope>NUCLEOTIDE SEQUENCE [LARGE SCALE GENOMIC DNA]</scope>
    <source>
        <strain evidence="1 2">JCM20276</strain>
    </source>
</reference>
<proteinExistence type="predicted"/>
<protein>
    <submittedName>
        <fullName evidence="1">Uncharacterized protein</fullName>
    </submittedName>
</protein>
<dbReference type="AlphaFoldDB" id="A0A6S6PN08"/>
<dbReference type="EMBL" id="AP023326">
    <property type="protein sequence ID" value="BCI68146.1"/>
    <property type="molecule type" value="Genomic_DNA"/>
</dbReference>
<evidence type="ECO:0000313" key="1">
    <source>
        <dbReference type="EMBL" id="BCI68146.1"/>
    </source>
</evidence>
<name>A0A6S6PN08_ACEAC</name>
<organism evidence="1 2">
    <name type="scientific">Acetobacter aceti</name>
    <dbReference type="NCBI Taxonomy" id="435"/>
    <lineage>
        <taxon>Bacteria</taxon>
        <taxon>Pseudomonadati</taxon>
        <taxon>Pseudomonadota</taxon>
        <taxon>Alphaproteobacteria</taxon>
        <taxon>Acetobacterales</taxon>
        <taxon>Acetobacteraceae</taxon>
        <taxon>Acetobacter</taxon>
        <taxon>Acetobacter subgen. Acetobacter</taxon>
    </lineage>
</organism>
<accession>A0A6S6PN08</accession>
<dbReference type="Proteomes" id="UP000515220">
    <property type="component" value="Chromosome"/>
</dbReference>
<sequence length="190" mass="20911">MATGDNEDIFKRIRATLPQAWFPSSSENATPVLDGILTGLAWPWAMLYSLLEYTNKQTRLDTSIGNFIDLAASDYFGNNLPRLANESDSSYIARIKQEFFLKRNTREAFNAVEAADGTIEKITEPWSAVDCACYGRDQYDGTSLCYGSRTTPGTVFVQISKDASPSVVSYELTDIKAEGTGVMLVVESSS</sequence>